<reference evidence="3 4" key="1">
    <citation type="submission" date="2017-01" db="EMBL/GenBank/DDBJ databases">
        <authorList>
            <person name="Mah S.A."/>
            <person name="Swanson W.J."/>
            <person name="Moy G.W."/>
            <person name="Vacquier V.D."/>
        </authorList>
    </citation>
    <scope>NUCLEOTIDE SEQUENCE [LARGE SCALE GENOMIC DNA]</scope>
    <source>
        <strain evidence="3 4">ASpG1</strain>
    </source>
</reference>
<evidence type="ECO:0000313" key="3">
    <source>
        <dbReference type="EMBL" id="SIQ14638.1"/>
    </source>
</evidence>
<dbReference type="GO" id="GO:0003677">
    <property type="term" value="F:DNA binding"/>
    <property type="evidence" value="ECO:0007669"/>
    <property type="project" value="UniProtKB-UniRule"/>
</dbReference>
<dbReference type="AlphaFoldDB" id="A0A1N6QDK9"/>
<organism evidence="3 4">
    <name type="scientific">Alkalispirochaeta americana</name>
    <dbReference type="NCBI Taxonomy" id="159291"/>
    <lineage>
        <taxon>Bacteria</taxon>
        <taxon>Pseudomonadati</taxon>
        <taxon>Spirochaetota</taxon>
        <taxon>Spirochaetia</taxon>
        <taxon>Spirochaetales</taxon>
        <taxon>Spirochaetaceae</taxon>
        <taxon>Alkalispirochaeta</taxon>
    </lineage>
</organism>
<dbReference type="InterPro" id="IPR004401">
    <property type="entry name" value="YbaB/EbfC"/>
</dbReference>
<dbReference type="Proteomes" id="UP000186400">
    <property type="component" value="Unassembled WGS sequence"/>
</dbReference>
<evidence type="ECO:0000256" key="1">
    <source>
        <dbReference type="ARBA" id="ARBA00023125"/>
    </source>
</evidence>
<sequence>MNPMDMFKNMGQLQEKMLEAQTRMRSITATGTAGGDMVKISLNGEFQIQHVEISPEAVDPEDLSLLQDLIRAAHNDAVAAVKERLREGFSDMAGGLPFSPDMFGGGS</sequence>
<dbReference type="PIRSF" id="PIRSF004555">
    <property type="entry name" value="UCP004555"/>
    <property type="match status" value="1"/>
</dbReference>
<dbReference type="PANTHER" id="PTHR33449:SF1">
    <property type="entry name" value="NUCLEOID-ASSOCIATED PROTEIN YBAB"/>
    <property type="match status" value="1"/>
</dbReference>
<evidence type="ECO:0000313" key="4">
    <source>
        <dbReference type="Proteomes" id="UP000186400"/>
    </source>
</evidence>
<comment type="similarity">
    <text evidence="2">Belongs to the YbaB/EbfC family.</text>
</comment>
<comment type="subcellular location">
    <subcellularLocation>
        <location evidence="2">Cytoplasm</location>
        <location evidence="2">Nucleoid</location>
    </subcellularLocation>
</comment>
<name>A0A1N6QDK9_9SPIO</name>
<dbReference type="NCBIfam" id="TIGR00103">
    <property type="entry name" value="DNA_YbaB_EbfC"/>
    <property type="match status" value="1"/>
</dbReference>
<gene>
    <name evidence="3" type="ORF">SAMN05920897_104124</name>
</gene>
<evidence type="ECO:0000256" key="2">
    <source>
        <dbReference type="HAMAP-Rule" id="MF_00274"/>
    </source>
</evidence>
<dbReference type="GO" id="GO:0043590">
    <property type="term" value="C:bacterial nucleoid"/>
    <property type="evidence" value="ECO:0007669"/>
    <property type="project" value="UniProtKB-UniRule"/>
</dbReference>
<keyword evidence="1 2" id="KW-0238">DNA-binding</keyword>
<dbReference type="OrthoDB" id="9795263at2"/>
<dbReference type="STRING" id="159291.SAMN05920897_104124"/>
<dbReference type="RefSeq" id="WP_076488084.1">
    <property type="nucleotide sequence ID" value="NZ_FTMS01000004.1"/>
</dbReference>
<comment type="function">
    <text evidence="2">Binds to DNA and alters its conformation. May be involved in regulation of gene expression, nucleoid organization and DNA protection.</text>
</comment>
<dbReference type="EMBL" id="FTMS01000004">
    <property type="protein sequence ID" value="SIQ14638.1"/>
    <property type="molecule type" value="Genomic_DNA"/>
</dbReference>
<dbReference type="Gene3D" id="3.30.1310.10">
    <property type="entry name" value="Nucleoid-associated protein YbaB-like domain"/>
    <property type="match status" value="1"/>
</dbReference>
<dbReference type="HAMAP" id="MF_00274">
    <property type="entry name" value="DNA_YbaB_EbfC"/>
    <property type="match status" value="1"/>
</dbReference>
<proteinExistence type="inferred from homology"/>
<keyword evidence="4" id="KW-1185">Reference proteome</keyword>
<dbReference type="InterPro" id="IPR036894">
    <property type="entry name" value="YbaB-like_sf"/>
</dbReference>
<comment type="subunit">
    <text evidence="2">Homodimer.</text>
</comment>
<protein>
    <recommendedName>
        <fullName evidence="2">Nucleoid-associated protein SAMN05920897_104124</fullName>
    </recommendedName>
</protein>
<dbReference type="GO" id="GO:0005829">
    <property type="term" value="C:cytosol"/>
    <property type="evidence" value="ECO:0007669"/>
    <property type="project" value="TreeGrafter"/>
</dbReference>
<keyword evidence="2" id="KW-0963">Cytoplasm</keyword>
<accession>A0A1N6QDK9</accession>
<dbReference type="Pfam" id="PF02575">
    <property type="entry name" value="YbaB_DNA_bd"/>
    <property type="match status" value="1"/>
</dbReference>
<dbReference type="PANTHER" id="PTHR33449">
    <property type="entry name" value="NUCLEOID-ASSOCIATED PROTEIN YBAB"/>
    <property type="match status" value="1"/>
</dbReference>
<dbReference type="SUPFAM" id="SSF82607">
    <property type="entry name" value="YbaB-like"/>
    <property type="match status" value="1"/>
</dbReference>